<evidence type="ECO:0000256" key="1">
    <source>
        <dbReference type="ARBA" id="ARBA00004917"/>
    </source>
</evidence>
<keyword evidence="5 7" id="KW-0808">Transferase</keyword>
<dbReference type="InterPro" id="IPR002180">
    <property type="entry name" value="LS/RS"/>
</dbReference>
<comment type="pathway">
    <text evidence="1 7">Cofactor biosynthesis; riboflavin biosynthesis; riboflavin from 2-hydroxy-3-oxobutyl phosphate and 5-amino-6-(D-ribitylamino)uracil: step 1/2.</text>
</comment>
<dbReference type="UniPathway" id="UPA00275">
    <property type="reaction ID" value="UER00404"/>
</dbReference>
<keyword evidence="9" id="KW-1185">Reference proteome</keyword>
<sequence>MAGHGAPALAADGTGARVAIVASSWHTQVMDGLIAGAQAALAEAHVSDVTLVRAPGSFELPILCQAYARRGFDAVIALGVIIRGGTPHFEYVSAAATDGLSRVALDSGVPVGFGLLTCDDEAQALDRAGLEGSKEDKGREAVEAALSAWNVLRTVS</sequence>
<evidence type="ECO:0000256" key="7">
    <source>
        <dbReference type="HAMAP-Rule" id="MF_00178"/>
    </source>
</evidence>
<reference evidence="8 9" key="1">
    <citation type="submission" date="2019-11" db="EMBL/GenBank/DDBJ databases">
        <authorList>
            <person name="Li J."/>
        </authorList>
    </citation>
    <scope>NUCLEOTIDE SEQUENCE [LARGE SCALE GENOMIC DNA]</scope>
    <source>
        <strain evidence="8 9">MF47</strain>
    </source>
</reference>
<evidence type="ECO:0000256" key="3">
    <source>
        <dbReference type="ARBA" id="ARBA00012664"/>
    </source>
</evidence>
<dbReference type="PANTHER" id="PTHR21058">
    <property type="entry name" value="6,7-DIMETHYL-8-RIBITYLLUMAZINE SYNTHASE DMRL SYNTHASE LUMAZINE SYNTHASE"/>
    <property type="match status" value="1"/>
</dbReference>
<dbReference type="SUPFAM" id="SSF52121">
    <property type="entry name" value="Lumazine synthase"/>
    <property type="match status" value="1"/>
</dbReference>
<evidence type="ECO:0000313" key="9">
    <source>
        <dbReference type="Proteomes" id="UP000392064"/>
    </source>
</evidence>
<dbReference type="GO" id="GO:0009231">
    <property type="term" value="P:riboflavin biosynthetic process"/>
    <property type="evidence" value="ECO:0007669"/>
    <property type="project" value="UniProtKB-UniRule"/>
</dbReference>
<feature type="binding site" evidence="7">
    <location>
        <begin position="80"/>
        <end position="82"/>
    </location>
    <ligand>
        <name>5-amino-6-(D-ribitylamino)uracil</name>
        <dbReference type="ChEBI" id="CHEBI:15934"/>
    </ligand>
</feature>
<dbReference type="PANTHER" id="PTHR21058:SF0">
    <property type="entry name" value="6,7-DIMETHYL-8-RIBITYLLUMAZINE SYNTHASE"/>
    <property type="match status" value="1"/>
</dbReference>
<dbReference type="Pfam" id="PF00885">
    <property type="entry name" value="DMRL_synthase"/>
    <property type="match status" value="1"/>
</dbReference>
<dbReference type="AlphaFoldDB" id="A0A5Q2MEX2"/>
<dbReference type="EC" id="2.5.1.78" evidence="3 7"/>
<feature type="active site" description="Proton donor" evidence="7">
    <location>
        <position position="88"/>
    </location>
</feature>
<comment type="function">
    <text evidence="7">Catalyzes the formation of 6,7-dimethyl-8-ribityllumazine by condensation of 5-amino-6-(D-ribitylamino)uracil with 3,4-dihydroxy-2-butanone 4-phosphate. This is the penultimate step in the biosynthesis of riboflavin.</text>
</comment>
<dbReference type="NCBIfam" id="TIGR00114">
    <property type="entry name" value="lumazine-synth"/>
    <property type="match status" value="1"/>
</dbReference>
<evidence type="ECO:0000256" key="5">
    <source>
        <dbReference type="ARBA" id="ARBA00022679"/>
    </source>
</evidence>
<keyword evidence="4 7" id="KW-0686">Riboflavin biosynthesis</keyword>
<feature type="binding site" evidence="7">
    <location>
        <position position="113"/>
    </location>
    <ligand>
        <name>5-amino-6-(D-ribitylamino)uracil</name>
        <dbReference type="ChEBI" id="CHEBI:15934"/>
    </ligand>
</feature>
<dbReference type="GO" id="GO:0009349">
    <property type="term" value="C:riboflavin synthase complex"/>
    <property type="evidence" value="ECO:0007669"/>
    <property type="project" value="UniProtKB-UniRule"/>
</dbReference>
<dbReference type="Gene3D" id="3.40.50.960">
    <property type="entry name" value="Lumazine/riboflavin synthase"/>
    <property type="match status" value="1"/>
</dbReference>
<dbReference type="KEGG" id="aef:GEV26_10055"/>
<name>A0A5Q2MEX2_9ACTN</name>
<feature type="binding site" evidence="7">
    <location>
        <begin position="85"/>
        <end position="86"/>
    </location>
    <ligand>
        <name>(2S)-2-hydroxy-3-oxobutyl phosphate</name>
        <dbReference type="ChEBI" id="CHEBI:58830"/>
    </ligand>
</feature>
<evidence type="ECO:0000313" key="8">
    <source>
        <dbReference type="EMBL" id="QGG41674.1"/>
    </source>
</evidence>
<feature type="binding site" evidence="7">
    <location>
        <begin position="57"/>
        <end position="59"/>
    </location>
    <ligand>
        <name>5-amino-6-(D-ribitylamino)uracil</name>
        <dbReference type="ChEBI" id="CHEBI:15934"/>
    </ligand>
</feature>
<proteinExistence type="inferred from homology"/>
<dbReference type="InterPro" id="IPR036467">
    <property type="entry name" value="LS/RS_sf"/>
</dbReference>
<protein>
    <recommendedName>
        <fullName evidence="3 7">6,7-dimethyl-8-ribityllumazine synthase</fullName>
        <shortName evidence="7">DMRL synthase</shortName>
        <shortName evidence="7">LS</shortName>
        <shortName evidence="7">Lumazine synthase</shortName>
        <ecNumber evidence="3 7">2.5.1.78</ecNumber>
    </recommendedName>
</protein>
<evidence type="ECO:0000256" key="4">
    <source>
        <dbReference type="ARBA" id="ARBA00022619"/>
    </source>
</evidence>
<dbReference type="InterPro" id="IPR034964">
    <property type="entry name" value="LS"/>
</dbReference>
<dbReference type="HAMAP" id="MF_00178">
    <property type="entry name" value="Lumazine_synth"/>
    <property type="match status" value="1"/>
</dbReference>
<dbReference type="RefSeq" id="WP_153652940.1">
    <property type="nucleotide sequence ID" value="NZ_CP045737.1"/>
</dbReference>
<comment type="similarity">
    <text evidence="2 7">Belongs to the DMRL synthase family.</text>
</comment>
<accession>A0A5Q2MEX2</accession>
<dbReference type="GO" id="GO:0005829">
    <property type="term" value="C:cytosol"/>
    <property type="evidence" value="ECO:0007669"/>
    <property type="project" value="TreeGrafter"/>
</dbReference>
<dbReference type="GO" id="GO:0000906">
    <property type="term" value="F:6,7-dimethyl-8-ribityllumazine synthase activity"/>
    <property type="evidence" value="ECO:0007669"/>
    <property type="project" value="UniProtKB-UniRule"/>
</dbReference>
<evidence type="ECO:0000256" key="6">
    <source>
        <dbReference type="ARBA" id="ARBA00048785"/>
    </source>
</evidence>
<dbReference type="Proteomes" id="UP000392064">
    <property type="component" value="Chromosome"/>
</dbReference>
<dbReference type="CDD" id="cd09209">
    <property type="entry name" value="Lumazine_synthase-I"/>
    <property type="match status" value="1"/>
</dbReference>
<gene>
    <name evidence="7" type="primary">ribH</name>
    <name evidence="8" type="ORF">GEV26_10055</name>
</gene>
<evidence type="ECO:0000256" key="2">
    <source>
        <dbReference type="ARBA" id="ARBA00007424"/>
    </source>
</evidence>
<feature type="binding site" evidence="7">
    <location>
        <position position="25"/>
    </location>
    <ligand>
        <name>5-amino-6-(D-ribitylamino)uracil</name>
        <dbReference type="ChEBI" id="CHEBI:15934"/>
    </ligand>
</feature>
<comment type="catalytic activity">
    <reaction evidence="6 7">
        <text>(2S)-2-hydroxy-3-oxobutyl phosphate + 5-amino-6-(D-ribitylamino)uracil = 6,7-dimethyl-8-(1-D-ribityl)lumazine + phosphate + 2 H2O + H(+)</text>
        <dbReference type="Rhea" id="RHEA:26152"/>
        <dbReference type="ChEBI" id="CHEBI:15377"/>
        <dbReference type="ChEBI" id="CHEBI:15378"/>
        <dbReference type="ChEBI" id="CHEBI:15934"/>
        <dbReference type="ChEBI" id="CHEBI:43474"/>
        <dbReference type="ChEBI" id="CHEBI:58201"/>
        <dbReference type="ChEBI" id="CHEBI:58830"/>
        <dbReference type="EC" id="2.5.1.78"/>
    </reaction>
</comment>
<organism evidence="8 9">
    <name type="scientific">Aeromicrobium yanjiei</name>
    <dbReference type="NCBI Taxonomy" id="2662028"/>
    <lineage>
        <taxon>Bacteria</taxon>
        <taxon>Bacillati</taxon>
        <taxon>Actinomycetota</taxon>
        <taxon>Actinomycetes</taxon>
        <taxon>Propionibacteriales</taxon>
        <taxon>Nocardioidaceae</taxon>
        <taxon>Aeromicrobium</taxon>
    </lineage>
</organism>
<feature type="binding site" evidence="7">
    <location>
        <position position="127"/>
    </location>
    <ligand>
        <name>(2S)-2-hydroxy-3-oxobutyl phosphate</name>
        <dbReference type="ChEBI" id="CHEBI:58830"/>
    </ligand>
</feature>
<dbReference type="EMBL" id="CP045737">
    <property type="protein sequence ID" value="QGG41674.1"/>
    <property type="molecule type" value="Genomic_DNA"/>
</dbReference>